<evidence type="ECO:0000256" key="1">
    <source>
        <dbReference type="SAM" id="SignalP"/>
    </source>
</evidence>
<feature type="domain" description="Endonuclease/exonuclease/phosphatase" evidence="2">
    <location>
        <begin position="25"/>
        <end position="271"/>
    </location>
</feature>
<organism evidence="3 4">
    <name type="scientific">Niabella yanshanensis</name>
    <dbReference type="NCBI Taxonomy" id="577386"/>
    <lineage>
        <taxon>Bacteria</taxon>
        <taxon>Pseudomonadati</taxon>
        <taxon>Bacteroidota</taxon>
        <taxon>Chitinophagia</taxon>
        <taxon>Chitinophagales</taxon>
        <taxon>Chitinophagaceae</taxon>
        <taxon>Niabella</taxon>
    </lineage>
</organism>
<protein>
    <submittedName>
        <fullName evidence="3">Endonuclease/exonuclease/phosphatase family protein</fullName>
    </submittedName>
</protein>
<feature type="signal peptide" evidence="1">
    <location>
        <begin position="1"/>
        <end position="19"/>
    </location>
</feature>
<reference evidence="3 4" key="1">
    <citation type="submission" date="2023-12" db="EMBL/GenBank/DDBJ databases">
        <title>Genome sequencing and assembly of bacterial species from a model synthetic community.</title>
        <authorList>
            <person name="Hogle S.L."/>
        </authorList>
    </citation>
    <scope>NUCLEOTIDE SEQUENCE [LARGE SCALE GENOMIC DNA]</scope>
    <source>
        <strain evidence="3 4">HAMBI_3031</strain>
    </source>
</reference>
<proteinExistence type="predicted"/>
<dbReference type="RefSeq" id="WP_162817903.1">
    <property type="nucleotide sequence ID" value="NZ_CP139960.1"/>
</dbReference>
<dbReference type="CDD" id="cd09083">
    <property type="entry name" value="EEP-1"/>
    <property type="match status" value="1"/>
</dbReference>
<dbReference type="GO" id="GO:0004519">
    <property type="term" value="F:endonuclease activity"/>
    <property type="evidence" value="ECO:0007669"/>
    <property type="project" value="UniProtKB-KW"/>
</dbReference>
<keyword evidence="3" id="KW-0540">Nuclease</keyword>
<dbReference type="Gene3D" id="3.60.10.10">
    <property type="entry name" value="Endonuclease/exonuclease/phosphatase"/>
    <property type="match status" value="1"/>
</dbReference>
<dbReference type="Proteomes" id="UP001325680">
    <property type="component" value="Chromosome"/>
</dbReference>
<keyword evidence="1" id="KW-0732">Signal</keyword>
<sequence length="286" mass="32524">MRRFYFLFCLFLSALSTQGQDLHVMSFNIRYHNAGDSLNAWPFRKEKVVSQILYHEVHILGVQEALHDQMEDLRKELPTYKGIGTGRDGGQKAEYSALFYDTTRLELISSNTIWLSSTPYVVASKGWDAALTRVLTWGQFRDRANKRVFYAFNTHFDHVGQLARRESAHLVLKTIQEIAAGQPAILTGDFNAHPHDEPIQILTRKSHPQHLINSQDISATPHYGPMGTFNGFTNKELADTPIDFIFLKGRWKVSRHATLSPTWQGRFASDHFAVLATLEAPQAPDQ</sequence>
<dbReference type="EMBL" id="CP139960">
    <property type="protein sequence ID" value="WQD38672.1"/>
    <property type="molecule type" value="Genomic_DNA"/>
</dbReference>
<name>A0ABZ0WAT8_9BACT</name>
<keyword evidence="3" id="KW-0255">Endonuclease</keyword>
<dbReference type="PANTHER" id="PTHR12121:SF36">
    <property type="entry name" value="ENDONUCLEASE_EXONUCLEASE_PHOSPHATASE DOMAIN-CONTAINING PROTEIN"/>
    <property type="match status" value="1"/>
</dbReference>
<keyword evidence="3" id="KW-0378">Hydrolase</keyword>
<accession>A0ABZ0WAT8</accession>
<evidence type="ECO:0000313" key="3">
    <source>
        <dbReference type="EMBL" id="WQD38672.1"/>
    </source>
</evidence>
<evidence type="ECO:0000259" key="2">
    <source>
        <dbReference type="Pfam" id="PF03372"/>
    </source>
</evidence>
<dbReference type="InterPro" id="IPR050410">
    <property type="entry name" value="CCR4/nocturin_mRNA_transcr"/>
</dbReference>
<dbReference type="SUPFAM" id="SSF56219">
    <property type="entry name" value="DNase I-like"/>
    <property type="match status" value="1"/>
</dbReference>
<dbReference type="PANTHER" id="PTHR12121">
    <property type="entry name" value="CARBON CATABOLITE REPRESSOR PROTEIN 4"/>
    <property type="match status" value="1"/>
</dbReference>
<dbReference type="InterPro" id="IPR005135">
    <property type="entry name" value="Endo/exonuclease/phosphatase"/>
</dbReference>
<feature type="chain" id="PRO_5045348533" evidence="1">
    <location>
        <begin position="20"/>
        <end position="286"/>
    </location>
</feature>
<evidence type="ECO:0000313" key="4">
    <source>
        <dbReference type="Proteomes" id="UP001325680"/>
    </source>
</evidence>
<gene>
    <name evidence="3" type="ORF">U0035_00745</name>
</gene>
<keyword evidence="4" id="KW-1185">Reference proteome</keyword>
<dbReference type="Pfam" id="PF03372">
    <property type="entry name" value="Exo_endo_phos"/>
    <property type="match status" value="1"/>
</dbReference>
<dbReference type="InterPro" id="IPR036691">
    <property type="entry name" value="Endo/exonu/phosph_ase_sf"/>
</dbReference>